<sequence>MNFAAFMRAASVALLMTCAAHAAVAGACARKPMKPDAAAWLGEDTLVDGMPVTVMAVSYKDSPDEVARRWRAYWEDAGVPSRALRSRKGWLITAIENDCSYVLQMPAQRGADGMSGGLFSAMRLQRADLPTEVGARAMPLPVGGRVVSDTVSRDPMAVARTVVVDVDGSARGTHARFLSSLLASGWRVLADAGVPRAAGLRGGRAIALQKEGYKLDATFLPRGAATRAVINVSRTL</sequence>
<evidence type="ECO:0000256" key="1">
    <source>
        <dbReference type="SAM" id="SignalP"/>
    </source>
</evidence>
<accession>A0A5P2H6L1</accession>
<feature type="signal peptide" evidence="1">
    <location>
        <begin position="1"/>
        <end position="22"/>
    </location>
</feature>
<proteinExistence type="predicted"/>
<dbReference type="OrthoDB" id="9094906at2"/>
<name>A0A5P2H6L1_9BURK</name>
<organism evidence="2 3">
    <name type="scientific">Cupriavidus pauculus</name>
    <dbReference type="NCBI Taxonomy" id="82633"/>
    <lineage>
        <taxon>Bacteria</taxon>
        <taxon>Pseudomonadati</taxon>
        <taxon>Pseudomonadota</taxon>
        <taxon>Betaproteobacteria</taxon>
        <taxon>Burkholderiales</taxon>
        <taxon>Burkholderiaceae</taxon>
        <taxon>Cupriavidus</taxon>
    </lineage>
</organism>
<evidence type="ECO:0000313" key="2">
    <source>
        <dbReference type="EMBL" id="QET02979.1"/>
    </source>
</evidence>
<reference evidence="2 3" key="1">
    <citation type="submission" date="2019-09" db="EMBL/GenBank/DDBJ databases">
        <title>FDA dAtabase for Regulatory Grade micrObial Sequences (FDA-ARGOS): Supporting development and validation of Infectious Disease Dx tests.</title>
        <authorList>
            <person name="Sciortino C."/>
            <person name="Tallon L."/>
            <person name="Sadzewicz L."/>
            <person name="Vavikolanu K."/>
            <person name="Mehta A."/>
            <person name="Aluvathingal J."/>
            <person name="Nadendla S."/>
            <person name="Nandy P."/>
            <person name="Geyer C."/>
            <person name="Yan Y."/>
            <person name="Sichtig H."/>
        </authorList>
    </citation>
    <scope>NUCLEOTIDE SEQUENCE [LARGE SCALE GENOMIC DNA]</scope>
    <source>
        <strain evidence="2 3">FDAARGOS_664</strain>
    </source>
</reference>
<dbReference type="Proteomes" id="UP000322822">
    <property type="component" value="Chromosome 1"/>
</dbReference>
<dbReference type="EMBL" id="CP044065">
    <property type="protein sequence ID" value="QET02979.1"/>
    <property type="molecule type" value="Genomic_DNA"/>
</dbReference>
<dbReference type="AlphaFoldDB" id="A0A5P2H6L1"/>
<keyword evidence="1" id="KW-0732">Signal</keyword>
<dbReference type="RefSeq" id="WP_150372997.1">
    <property type="nucleotide sequence ID" value="NZ_CP044065.1"/>
</dbReference>
<protein>
    <submittedName>
        <fullName evidence="2">Uncharacterized protein</fullName>
    </submittedName>
</protein>
<feature type="chain" id="PRO_5024934809" evidence="1">
    <location>
        <begin position="23"/>
        <end position="236"/>
    </location>
</feature>
<evidence type="ECO:0000313" key="3">
    <source>
        <dbReference type="Proteomes" id="UP000322822"/>
    </source>
</evidence>
<gene>
    <name evidence="2" type="ORF">FOB72_13595</name>
</gene>